<name>A0AA47NAE4_MERPO</name>
<sequence length="360" mass="40141">MDAPSSYFFGLERKNGQGRVIHTLLSEAGEEIVEPSQIRRRAVEFYASLYTSEYVEDDGLMEGFTRGLPQVSEATNSCLEGPIQAQELRAALQGMQARRAPGIDGLTVEFFKAFWDIFENDLLDVFNESLASGSMPTSCRRAVIALLPKKGNLQDIKNWRPVSLLCVDYKLLSKLFASRLGMAMEHLIHRDQTYCVSGSSMVDNVHLIRNVLDVSNSLGCNTGLISLDQEKAFDRVEHNFLWRVMERFGFSAGFIAKIKVLYSDVESVLKGIFKSWALFNRNVFENINSLHWLLKEPLIHGSRLDICTVTPGLLTTLYKSKTVSLQQLVEAAGPELTGAAGLGSLLGVRSVRVTQQLLEL</sequence>
<accession>A0AA47NAE4</accession>
<keyword evidence="3" id="KW-1185">Reference proteome</keyword>
<proteinExistence type="predicted"/>
<dbReference type="SUPFAM" id="SSF56672">
    <property type="entry name" value="DNA/RNA polymerases"/>
    <property type="match status" value="1"/>
</dbReference>
<organism evidence="2 3">
    <name type="scientific">Merluccius polli</name>
    <name type="common">Benguela hake</name>
    <name type="synonym">Merluccius cadenati</name>
    <dbReference type="NCBI Taxonomy" id="89951"/>
    <lineage>
        <taxon>Eukaryota</taxon>
        <taxon>Metazoa</taxon>
        <taxon>Chordata</taxon>
        <taxon>Craniata</taxon>
        <taxon>Vertebrata</taxon>
        <taxon>Euteleostomi</taxon>
        <taxon>Actinopterygii</taxon>
        <taxon>Neopterygii</taxon>
        <taxon>Teleostei</taxon>
        <taxon>Neoteleostei</taxon>
        <taxon>Acanthomorphata</taxon>
        <taxon>Zeiogadaria</taxon>
        <taxon>Gadariae</taxon>
        <taxon>Gadiformes</taxon>
        <taxon>Gadoidei</taxon>
        <taxon>Merlucciidae</taxon>
        <taxon>Merluccius</taxon>
    </lineage>
</organism>
<feature type="domain" description="Reverse transcriptase" evidence="1">
    <location>
        <begin position="148"/>
        <end position="257"/>
    </location>
</feature>
<evidence type="ECO:0000313" key="3">
    <source>
        <dbReference type="Proteomes" id="UP001174136"/>
    </source>
</evidence>
<dbReference type="EMBL" id="JAOPHQ010000287">
    <property type="protein sequence ID" value="KAK0155412.1"/>
    <property type="molecule type" value="Genomic_DNA"/>
</dbReference>
<dbReference type="InterPro" id="IPR043502">
    <property type="entry name" value="DNA/RNA_pol_sf"/>
</dbReference>
<gene>
    <name evidence="2" type="primary">YTX2_25</name>
    <name evidence="2" type="ORF">N1851_002214</name>
</gene>
<evidence type="ECO:0000259" key="1">
    <source>
        <dbReference type="Pfam" id="PF00078"/>
    </source>
</evidence>
<dbReference type="InterPro" id="IPR000477">
    <property type="entry name" value="RT_dom"/>
</dbReference>
<dbReference type="Pfam" id="PF00078">
    <property type="entry name" value="RVT_1"/>
    <property type="match status" value="1"/>
</dbReference>
<comment type="caution">
    <text evidence="2">The sequence shown here is derived from an EMBL/GenBank/DDBJ whole genome shotgun (WGS) entry which is preliminary data.</text>
</comment>
<protein>
    <submittedName>
        <fullName evidence="2">Transposon TX1 uncharacterized protein</fullName>
    </submittedName>
</protein>
<dbReference type="AlphaFoldDB" id="A0AA47NAE4"/>
<dbReference type="Proteomes" id="UP001174136">
    <property type="component" value="Unassembled WGS sequence"/>
</dbReference>
<dbReference type="PANTHER" id="PTHR19446">
    <property type="entry name" value="REVERSE TRANSCRIPTASES"/>
    <property type="match status" value="1"/>
</dbReference>
<reference evidence="2" key="1">
    <citation type="journal article" date="2023" name="Front. Mar. Sci.">
        <title>A new Merluccius polli reference genome to investigate the effects of global change in West African waters.</title>
        <authorList>
            <person name="Mateo J.L."/>
            <person name="Blanco-Fernandez C."/>
            <person name="Garcia-Vazquez E."/>
            <person name="Machado-Schiaffino G."/>
        </authorList>
    </citation>
    <scope>NUCLEOTIDE SEQUENCE</scope>
    <source>
        <strain evidence="2">C29</strain>
        <tissue evidence="2">Fin</tissue>
    </source>
</reference>
<evidence type="ECO:0000313" key="2">
    <source>
        <dbReference type="EMBL" id="KAK0155412.1"/>
    </source>
</evidence>
<dbReference type="CDD" id="cd01650">
    <property type="entry name" value="RT_nLTR_like"/>
    <property type="match status" value="1"/>
</dbReference>